<sequence length="145" mass="17509">MSRKIRTKLPINENLLYPQIPIDAYAKMLAQQNVQKCQYDKNVRIKENKFAINDSILYLKDKVWEKGTIIKKCEEPRSFIIKNKNNKLFRRTSRHVRYDNGNFEERENIECERERRKESGIKNKETVISKVSRKGRIIRKPHRYI</sequence>
<dbReference type="OrthoDB" id="8053070at2759"/>
<dbReference type="AlphaFoldDB" id="A0A6G0VPV6"/>
<dbReference type="EMBL" id="VUJU01013484">
    <property type="protein sequence ID" value="KAF0704709.1"/>
    <property type="molecule type" value="Genomic_DNA"/>
</dbReference>
<reference evidence="1 2" key="1">
    <citation type="submission" date="2019-08" db="EMBL/GenBank/DDBJ databases">
        <title>Whole genome of Aphis craccivora.</title>
        <authorList>
            <person name="Voronova N.V."/>
            <person name="Shulinski R.S."/>
            <person name="Bandarenka Y.V."/>
            <person name="Zhorov D.G."/>
            <person name="Warner D."/>
        </authorList>
    </citation>
    <scope>NUCLEOTIDE SEQUENCE [LARGE SCALE GENOMIC DNA]</scope>
    <source>
        <strain evidence="1">180601</strain>
        <tissue evidence="1">Whole Body</tissue>
    </source>
</reference>
<evidence type="ECO:0000313" key="2">
    <source>
        <dbReference type="Proteomes" id="UP000478052"/>
    </source>
</evidence>
<evidence type="ECO:0000313" key="1">
    <source>
        <dbReference type="EMBL" id="KAF0704709.1"/>
    </source>
</evidence>
<name>A0A6G0VPV6_APHCR</name>
<organism evidence="1 2">
    <name type="scientific">Aphis craccivora</name>
    <name type="common">Cowpea aphid</name>
    <dbReference type="NCBI Taxonomy" id="307492"/>
    <lineage>
        <taxon>Eukaryota</taxon>
        <taxon>Metazoa</taxon>
        <taxon>Ecdysozoa</taxon>
        <taxon>Arthropoda</taxon>
        <taxon>Hexapoda</taxon>
        <taxon>Insecta</taxon>
        <taxon>Pterygota</taxon>
        <taxon>Neoptera</taxon>
        <taxon>Paraneoptera</taxon>
        <taxon>Hemiptera</taxon>
        <taxon>Sternorrhyncha</taxon>
        <taxon>Aphidomorpha</taxon>
        <taxon>Aphidoidea</taxon>
        <taxon>Aphididae</taxon>
        <taxon>Aphidini</taxon>
        <taxon>Aphis</taxon>
        <taxon>Aphis</taxon>
    </lineage>
</organism>
<dbReference type="PANTHER" id="PTHR33244">
    <property type="entry name" value="INTEGRASE CATALYTIC DOMAIN-CONTAINING PROTEIN-RELATED"/>
    <property type="match status" value="1"/>
</dbReference>
<dbReference type="PANTHER" id="PTHR33244:SF3">
    <property type="entry name" value="PEPTIDASE A2 DOMAIN-CONTAINING PROTEIN"/>
    <property type="match status" value="1"/>
</dbReference>
<dbReference type="Proteomes" id="UP000478052">
    <property type="component" value="Unassembled WGS sequence"/>
</dbReference>
<proteinExistence type="predicted"/>
<protein>
    <submittedName>
        <fullName evidence="1">Transposon Ty3-I Gag-Pol polyprotein</fullName>
    </submittedName>
</protein>
<accession>A0A6G0VPV6</accession>
<gene>
    <name evidence="1" type="ORF">FWK35_00039281</name>
</gene>
<comment type="caution">
    <text evidence="1">The sequence shown here is derived from an EMBL/GenBank/DDBJ whole genome shotgun (WGS) entry which is preliminary data.</text>
</comment>
<keyword evidence="2" id="KW-1185">Reference proteome</keyword>